<dbReference type="Proteomes" id="UP001262582">
    <property type="component" value="Unassembled WGS sequence"/>
</dbReference>
<keyword evidence="2" id="KW-1185">Reference proteome</keyword>
<dbReference type="RefSeq" id="WP_311503966.1">
    <property type="nucleotide sequence ID" value="NZ_JAVRHK010000010.1"/>
</dbReference>
<evidence type="ECO:0000313" key="1">
    <source>
        <dbReference type="EMBL" id="MDT0677622.1"/>
    </source>
</evidence>
<comment type="caution">
    <text evidence="1">The sequence shown here is derived from an EMBL/GenBank/DDBJ whole genome shotgun (WGS) entry which is preliminary data.</text>
</comment>
<reference evidence="1 2" key="1">
    <citation type="submission" date="2023-09" db="EMBL/GenBank/DDBJ databases">
        <authorList>
            <person name="Rey-Velasco X."/>
        </authorList>
    </citation>
    <scope>NUCLEOTIDE SEQUENCE [LARGE SCALE GENOMIC DNA]</scope>
    <source>
        <strain evidence="1 2">F117</strain>
    </source>
</reference>
<sequence length="290" mass="33499">MIKNTNDGKGNEPYLRVDMNYLGCEDLPEFSEGPRGDDLKKHNAIKNAGFAGIQDGDPAICSTLGLNYTAHARINNVGDLDELLPRWKEEGYDCASLHAGWGLESDAEVDNLVEYILNKSTTENFPLYLETHRATITQDMQRTVELIKRFPEIRFNGDFSHWYTGQEMVYGGIEMKWDFIQPVFDRVRFMHGRIGNPGCIQVNIEDDSKEYVGHFNEMWTRSFEGFLKSAQPGDFLSFTVELLQAEIFYARTQLNNELKEVEEGDRWQQAILYKEIVRDCWREAKNRNNS</sequence>
<proteinExistence type="predicted"/>
<accession>A0ABU3D7V9</accession>
<dbReference type="EMBL" id="JAVRHK010000010">
    <property type="protein sequence ID" value="MDT0677622.1"/>
    <property type="molecule type" value="Genomic_DNA"/>
</dbReference>
<protein>
    <recommendedName>
        <fullName evidence="3">Xylose isomerase-like TIM barrel domain-containing protein</fullName>
    </recommendedName>
</protein>
<evidence type="ECO:0008006" key="3">
    <source>
        <dbReference type="Google" id="ProtNLM"/>
    </source>
</evidence>
<dbReference type="InterPro" id="IPR036237">
    <property type="entry name" value="Xyl_isomerase-like_sf"/>
</dbReference>
<organism evidence="1 2">
    <name type="scientific">Autumnicola musiva</name>
    <dbReference type="NCBI Taxonomy" id="3075589"/>
    <lineage>
        <taxon>Bacteria</taxon>
        <taxon>Pseudomonadati</taxon>
        <taxon>Bacteroidota</taxon>
        <taxon>Flavobacteriia</taxon>
        <taxon>Flavobacteriales</taxon>
        <taxon>Flavobacteriaceae</taxon>
        <taxon>Autumnicola</taxon>
    </lineage>
</organism>
<dbReference type="SUPFAM" id="SSF51658">
    <property type="entry name" value="Xylose isomerase-like"/>
    <property type="match status" value="1"/>
</dbReference>
<gene>
    <name evidence="1" type="ORF">RM539_13625</name>
</gene>
<name>A0ABU3D7V9_9FLAO</name>
<evidence type="ECO:0000313" key="2">
    <source>
        <dbReference type="Proteomes" id="UP001262582"/>
    </source>
</evidence>